<evidence type="ECO:0000313" key="2">
    <source>
        <dbReference type="Proteomes" id="UP000194236"/>
    </source>
</evidence>
<protein>
    <submittedName>
        <fullName evidence="1">Uncharacterized protein</fullName>
    </submittedName>
</protein>
<gene>
    <name evidence="1" type="ORF">BLA29_014840</name>
</gene>
<evidence type="ECO:0000313" key="1">
    <source>
        <dbReference type="EMBL" id="OTF75146.1"/>
    </source>
</evidence>
<sequence>MFDNVENVNDLFQKELLECHDDPFEVITRYCSQGLFNPFTIVTDDGIIKSNI</sequence>
<keyword evidence="2" id="KW-1185">Reference proteome</keyword>
<proteinExistence type="predicted"/>
<dbReference type="AlphaFoldDB" id="A0A1Y3B6C4"/>
<accession>A0A1Y3B6C4</accession>
<dbReference type="EMBL" id="MUJZ01043446">
    <property type="protein sequence ID" value="OTF75146.1"/>
    <property type="molecule type" value="Genomic_DNA"/>
</dbReference>
<comment type="caution">
    <text evidence="1">The sequence shown here is derived from an EMBL/GenBank/DDBJ whole genome shotgun (WGS) entry which is preliminary data.</text>
</comment>
<reference evidence="1 2" key="1">
    <citation type="submission" date="2017-03" db="EMBL/GenBank/DDBJ databases">
        <title>Genome Survey of Euroglyphus maynei.</title>
        <authorList>
            <person name="Arlian L.G."/>
            <person name="Morgan M.S."/>
            <person name="Rider S.D."/>
        </authorList>
    </citation>
    <scope>NUCLEOTIDE SEQUENCE [LARGE SCALE GENOMIC DNA]</scope>
    <source>
        <strain evidence="1">Arlian Lab</strain>
        <tissue evidence="1">Whole body</tissue>
    </source>
</reference>
<name>A0A1Y3B6C4_EURMA</name>
<organism evidence="1 2">
    <name type="scientific">Euroglyphus maynei</name>
    <name type="common">Mayne's house dust mite</name>
    <dbReference type="NCBI Taxonomy" id="6958"/>
    <lineage>
        <taxon>Eukaryota</taxon>
        <taxon>Metazoa</taxon>
        <taxon>Ecdysozoa</taxon>
        <taxon>Arthropoda</taxon>
        <taxon>Chelicerata</taxon>
        <taxon>Arachnida</taxon>
        <taxon>Acari</taxon>
        <taxon>Acariformes</taxon>
        <taxon>Sarcoptiformes</taxon>
        <taxon>Astigmata</taxon>
        <taxon>Psoroptidia</taxon>
        <taxon>Analgoidea</taxon>
        <taxon>Pyroglyphidae</taxon>
        <taxon>Pyroglyphinae</taxon>
        <taxon>Euroglyphus</taxon>
    </lineage>
</organism>
<dbReference type="Proteomes" id="UP000194236">
    <property type="component" value="Unassembled WGS sequence"/>
</dbReference>